<accession>A0AA49BRN9</accession>
<gene>
    <name evidence="1" type="primary">6</name>
    <name evidence="2" type="synonym">262</name>
    <name evidence="2" type="ORF">SEA_TOMAS_262</name>
    <name evidence="1" type="ORF">SEA_TOMAS_6</name>
</gene>
<dbReference type="RefSeq" id="YP_010651134.1">
    <property type="nucleotide sequence ID" value="NC_070781.1"/>
</dbReference>
<reference evidence="1" key="1">
    <citation type="submission" date="2021-12" db="EMBL/GenBank/DDBJ databases">
        <authorList>
            <person name="Khadka S."/>
            <person name="Uribe D.A."/>
            <person name="Klipsch I.N."/>
            <person name="Rene S.R."/>
            <person name="Jimenez M.L."/>
            <person name="Saini B.K."/>
            <person name="Zugasti M."/>
            <person name="Bullon R.M."/>
            <person name="Sharp C.D."/>
            <person name="Kapinga K.O."/>
            <person name="Warner C.P."/>
            <person name="Sarinana J."/>
            <person name="Jimenez A."/>
            <person name="Layton S.R."/>
            <person name="Nayek S."/>
            <person name="Hughes L.E."/>
            <person name="Garlena R.A."/>
            <person name="Russell D.A."/>
            <person name="Jacobs-Sera D."/>
            <person name="Hatfull G.F."/>
        </authorList>
    </citation>
    <scope>NUCLEOTIDE SEQUENCE</scope>
</reference>
<evidence type="ECO:0000313" key="1">
    <source>
        <dbReference type="EMBL" id="UMO76197.1"/>
    </source>
</evidence>
<sequence>MEPVLIEIAMPDDASHDESLGLILATAEFLARITGLDVSVSDGMGNTEDF</sequence>
<dbReference type="Proteomes" id="UP001202581">
    <property type="component" value="Segment"/>
</dbReference>
<dbReference type="GeneID" id="77926726"/>
<organism evidence="1 3">
    <name type="scientific">Streptomyces phage Tomas</name>
    <dbReference type="NCBI Taxonomy" id="2914443"/>
    <lineage>
        <taxon>Viruses</taxon>
        <taxon>Duplodnaviria</taxon>
        <taxon>Heunggongvirae</taxon>
        <taxon>Uroviricota</taxon>
        <taxon>Caudoviricetes</taxon>
        <taxon>Stanwilliamsviridae</taxon>
        <taxon>Boydwoodruffvirinae</taxon>
        <taxon>Tomasvirus</taxon>
        <taxon>Tomasvirus tomas</taxon>
    </lineage>
</organism>
<proteinExistence type="predicted"/>
<name>A0AA49BRN9_9CAUD</name>
<protein>
    <submittedName>
        <fullName evidence="1">Uncharacterized protein</fullName>
    </submittedName>
</protein>
<dbReference type="EMBL" id="OL829978">
    <property type="protein sequence ID" value="UMO76197.1"/>
    <property type="molecule type" value="Genomic_DNA"/>
</dbReference>
<keyword evidence="3" id="KW-1185">Reference proteome</keyword>
<evidence type="ECO:0000313" key="2">
    <source>
        <dbReference type="EMBL" id="UMO76405.1"/>
    </source>
</evidence>
<evidence type="ECO:0000313" key="3">
    <source>
        <dbReference type="Proteomes" id="UP001202581"/>
    </source>
</evidence>
<dbReference type="KEGG" id="vg:77926726"/>
<dbReference type="EMBL" id="OL829978">
    <property type="protein sequence ID" value="UMO76405.1"/>
    <property type="molecule type" value="Genomic_DNA"/>
</dbReference>